<dbReference type="PANTHER" id="PTHR11550:SF0">
    <property type="entry name" value="CTP SYNTHASE-RELATED"/>
    <property type="match status" value="1"/>
</dbReference>
<name>A0AB34JXR5_PRYPA</name>
<dbReference type="EMBL" id="JBGBPQ010000003">
    <property type="protein sequence ID" value="KAL1526460.1"/>
    <property type="molecule type" value="Genomic_DNA"/>
</dbReference>
<keyword evidence="3 9" id="KW-0436">Ligase</keyword>
<comment type="pathway">
    <text evidence="1 9">Pyrimidine metabolism; CTP biosynthesis via de novo pathway; CTP from UDP: step 2/2.</text>
</comment>
<dbReference type="Gene3D" id="3.40.50.880">
    <property type="match status" value="1"/>
</dbReference>
<sequence length="688" mass="75250">MLTVVKNMMQRLGGKGTMASLQVTRMADYVELLLNGLELERPRMYAYEPHEPVAAFLKQVAIDTGSKSADITSSQGAAISHSMAHAFAWRPGRTLTLDEKVVKIEAEAAGGPMGGQSLPGAMHRASLVKAQMKYLVITGGVVSGLGKGVTASSLGVMMRCAGFRVTSIKIDPYLNVDAGTMSPFEHGEVFTLDDGGEVDLDLGNYERFNDITLSRDNNITTGKIYQQCLERERRGDYLGKTVQVVPHVTDAIMDWIQRVAHVPADGLSGPPDICIIELGGTVGDIESMPYVEALRQFQFRVGRDNIAFFHVSLVPVLGAVGEEKTKPTQHSVQQLRSVGLSPDFLVCRSTKPLSSSTKEKLANFTHVPAENCLGVHDVSNIYRVPLLLQHQGATQNLLARLALVARPNHKLLSDWTSLAELVDSLKTKVTIAVVGKYTNLSDAYLSVSKALNHASYHVERKIDIQWVDASDLHEDVAQSNAAKYAEAWDIVKNADGVLVPGGFGDRGVEGKICAAKWCRENKKPYLGVCLGFQVAVIEFARNILGLAGAHSSEFDENSPHPVVIFMPEVSRTHMGGTMRLGSRRTMLKGTDCLTCRLYGGATAFDERHRHRYEVNMAYVKQFEENGMNFVGRDTSGERMEVLELPTSVHPFFVGAQYHPEFKSRPNKPSPLFVGLLQAACGLPIQAAE</sequence>
<dbReference type="NCBIfam" id="NF003792">
    <property type="entry name" value="PRK05380.1"/>
    <property type="match status" value="1"/>
</dbReference>
<dbReference type="GO" id="GO:0044210">
    <property type="term" value="P:'de novo' CTP biosynthetic process"/>
    <property type="evidence" value="ECO:0007669"/>
    <property type="project" value="UniProtKB-UniRule"/>
</dbReference>
<dbReference type="FunFam" id="3.40.50.880:FF:000005">
    <property type="entry name" value="CTP synthase"/>
    <property type="match status" value="1"/>
</dbReference>
<dbReference type="GO" id="GO:0005524">
    <property type="term" value="F:ATP binding"/>
    <property type="evidence" value="ECO:0007669"/>
    <property type="project" value="UniProtKB-KW"/>
</dbReference>
<evidence type="ECO:0000259" key="11">
    <source>
        <dbReference type="Pfam" id="PF06418"/>
    </source>
</evidence>
<gene>
    <name evidence="12" type="ORF">AB1Y20_015170</name>
</gene>
<accession>A0AB34JXR5</accession>
<dbReference type="GO" id="GO:0042802">
    <property type="term" value="F:identical protein binding"/>
    <property type="evidence" value="ECO:0007669"/>
    <property type="project" value="TreeGrafter"/>
</dbReference>
<proteinExistence type="inferred from homology"/>
<dbReference type="CDD" id="cd03113">
    <property type="entry name" value="CTPS_N"/>
    <property type="match status" value="1"/>
</dbReference>
<dbReference type="InterPro" id="IPR017456">
    <property type="entry name" value="CTP_synthase_N"/>
</dbReference>
<dbReference type="GO" id="GO:0019856">
    <property type="term" value="P:pyrimidine nucleobase biosynthetic process"/>
    <property type="evidence" value="ECO:0007669"/>
    <property type="project" value="TreeGrafter"/>
</dbReference>
<dbReference type="InterPro" id="IPR033828">
    <property type="entry name" value="GATase1_CTP_Synthase"/>
</dbReference>
<evidence type="ECO:0000256" key="1">
    <source>
        <dbReference type="ARBA" id="ARBA00005171"/>
    </source>
</evidence>
<dbReference type="Gene3D" id="3.40.50.300">
    <property type="entry name" value="P-loop containing nucleotide triphosphate hydrolases"/>
    <property type="match status" value="1"/>
</dbReference>
<protein>
    <recommendedName>
        <fullName evidence="9">CTP synthase</fullName>
        <ecNumber evidence="9">6.3.4.2</ecNumber>
    </recommendedName>
    <alternativeName>
        <fullName evidence="9">UTP--ammonia ligase</fullName>
    </alternativeName>
</protein>
<keyword evidence="5 9" id="KW-0067">ATP-binding</keyword>
<keyword evidence="4 9" id="KW-0547">Nucleotide-binding</keyword>
<organism evidence="12 13">
    <name type="scientific">Prymnesium parvum</name>
    <name type="common">Toxic golden alga</name>
    <dbReference type="NCBI Taxonomy" id="97485"/>
    <lineage>
        <taxon>Eukaryota</taxon>
        <taxon>Haptista</taxon>
        <taxon>Haptophyta</taxon>
        <taxon>Prymnesiophyceae</taxon>
        <taxon>Prymnesiales</taxon>
        <taxon>Prymnesiaceae</taxon>
        <taxon>Prymnesium</taxon>
    </lineage>
</organism>
<dbReference type="GO" id="GO:0003883">
    <property type="term" value="F:CTP synthase activity"/>
    <property type="evidence" value="ECO:0007669"/>
    <property type="project" value="UniProtKB-UniRule"/>
</dbReference>
<dbReference type="CDD" id="cd01746">
    <property type="entry name" value="GATase1_CTP_Synthase"/>
    <property type="match status" value="1"/>
</dbReference>
<evidence type="ECO:0000256" key="7">
    <source>
        <dbReference type="ARBA" id="ARBA00022975"/>
    </source>
</evidence>
<evidence type="ECO:0000313" key="13">
    <source>
        <dbReference type="Proteomes" id="UP001515480"/>
    </source>
</evidence>
<reference evidence="12 13" key="1">
    <citation type="journal article" date="2024" name="Science">
        <title>Giant polyketide synthase enzymes in the biosynthesis of giant marine polyether toxins.</title>
        <authorList>
            <person name="Fallon T.R."/>
            <person name="Shende V.V."/>
            <person name="Wierzbicki I.H."/>
            <person name="Pendleton A.L."/>
            <person name="Watervoot N.F."/>
            <person name="Auber R.P."/>
            <person name="Gonzalez D.J."/>
            <person name="Wisecaver J.H."/>
            <person name="Moore B.S."/>
        </authorList>
    </citation>
    <scope>NUCLEOTIDE SEQUENCE [LARGE SCALE GENOMIC DNA]</scope>
    <source>
        <strain evidence="12 13">12B1</strain>
    </source>
</reference>
<dbReference type="PANTHER" id="PTHR11550">
    <property type="entry name" value="CTP SYNTHASE"/>
    <property type="match status" value="1"/>
</dbReference>
<comment type="catalytic activity">
    <reaction evidence="8 9">
        <text>UTP + L-glutamine + ATP + H2O = CTP + L-glutamate + ADP + phosphate + 2 H(+)</text>
        <dbReference type="Rhea" id="RHEA:26426"/>
        <dbReference type="ChEBI" id="CHEBI:15377"/>
        <dbReference type="ChEBI" id="CHEBI:15378"/>
        <dbReference type="ChEBI" id="CHEBI:29985"/>
        <dbReference type="ChEBI" id="CHEBI:30616"/>
        <dbReference type="ChEBI" id="CHEBI:37563"/>
        <dbReference type="ChEBI" id="CHEBI:43474"/>
        <dbReference type="ChEBI" id="CHEBI:46398"/>
        <dbReference type="ChEBI" id="CHEBI:58359"/>
        <dbReference type="ChEBI" id="CHEBI:456216"/>
        <dbReference type="EC" id="6.3.4.2"/>
    </reaction>
</comment>
<dbReference type="Pfam" id="PF00117">
    <property type="entry name" value="GATase"/>
    <property type="match status" value="1"/>
</dbReference>
<dbReference type="HAMAP" id="MF_01227">
    <property type="entry name" value="PyrG"/>
    <property type="match status" value="1"/>
</dbReference>
<feature type="domain" description="CTP synthase N-terminal" evidence="11">
    <location>
        <begin position="133"/>
        <end position="403"/>
    </location>
</feature>
<comment type="similarity">
    <text evidence="2 9">Belongs to the CTP synthase family.</text>
</comment>
<comment type="caution">
    <text evidence="12">The sequence shown here is derived from an EMBL/GenBank/DDBJ whole genome shotgun (WGS) entry which is preliminary data.</text>
</comment>
<dbReference type="Pfam" id="PF06418">
    <property type="entry name" value="CTP_synth_N"/>
    <property type="match status" value="1"/>
</dbReference>
<feature type="domain" description="Glutamine amidotransferase" evidence="10">
    <location>
        <begin position="440"/>
        <end position="677"/>
    </location>
</feature>
<keyword evidence="13" id="KW-1185">Reference proteome</keyword>
<evidence type="ECO:0000313" key="12">
    <source>
        <dbReference type="EMBL" id="KAL1526460.1"/>
    </source>
</evidence>
<dbReference type="InterPro" id="IPR017926">
    <property type="entry name" value="GATASE"/>
</dbReference>
<evidence type="ECO:0000256" key="2">
    <source>
        <dbReference type="ARBA" id="ARBA00007533"/>
    </source>
</evidence>
<evidence type="ECO:0000256" key="3">
    <source>
        <dbReference type="ARBA" id="ARBA00022598"/>
    </source>
</evidence>
<evidence type="ECO:0000256" key="9">
    <source>
        <dbReference type="RuleBase" id="RU810713"/>
    </source>
</evidence>
<dbReference type="InterPro" id="IPR004468">
    <property type="entry name" value="CTP_synthase"/>
</dbReference>
<dbReference type="FunFam" id="3.40.50.300:FF:000207">
    <property type="entry name" value="CTP synthase"/>
    <property type="match status" value="1"/>
</dbReference>
<keyword evidence="6 9" id="KW-0315">Glutamine amidotransferase</keyword>
<dbReference type="SUPFAM" id="SSF52540">
    <property type="entry name" value="P-loop containing nucleoside triphosphate hydrolases"/>
    <property type="match status" value="1"/>
</dbReference>
<dbReference type="InterPro" id="IPR027417">
    <property type="entry name" value="P-loop_NTPase"/>
</dbReference>
<dbReference type="SUPFAM" id="SSF52317">
    <property type="entry name" value="Class I glutamine amidotransferase-like"/>
    <property type="match status" value="1"/>
</dbReference>
<dbReference type="AlphaFoldDB" id="A0AB34JXR5"/>
<keyword evidence="7 9" id="KW-0665">Pyrimidine biosynthesis</keyword>
<dbReference type="InterPro" id="IPR029062">
    <property type="entry name" value="Class_I_gatase-like"/>
</dbReference>
<comment type="function">
    <text evidence="9">Catalyzes the ATP-dependent amination of UTP to CTP with either L-glutamine or ammonia as the source of nitrogen.</text>
</comment>
<dbReference type="EC" id="6.3.4.2" evidence="9"/>
<evidence type="ECO:0000256" key="6">
    <source>
        <dbReference type="ARBA" id="ARBA00022962"/>
    </source>
</evidence>
<dbReference type="Proteomes" id="UP001515480">
    <property type="component" value="Unassembled WGS sequence"/>
</dbReference>
<evidence type="ECO:0000256" key="5">
    <source>
        <dbReference type="ARBA" id="ARBA00022840"/>
    </source>
</evidence>
<evidence type="ECO:0000256" key="8">
    <source>
        <dbReference type="ARBA" id="ARBA00047781"/>
    </source>
</evidence>
<dbReference type="NCBIfam" id="TIGR00337">
    <property type="entry name" value="PyrG"/>
    <property type="match status" value="1"/>
</dbReference>
<evidence type="ECO:0000259" key="10">
    <source>
        <dbReference type="Pfam" id="PF00117"/>
    </source>
</evidence>
<evidence type="ECO:0000256" key="4">
    <source>
        <dbReference type="ARBA" id="ARBA00022741"/>
    </source>
</evidence>
<dbReference type="PROSITE" id="PS51273">
    <property type="entry name" value="GATASE_TYPE_1"/>
    <property type="match status" value="1"/>
</dbReference>